<reference evidence="1" key="1">
    <citation type="submission" date="2022-01" db="EMBL/GenBank/DDBJ databases">
        <authorList>
            <person name="Jo J.-H."/>
            <person name="Im W.-T."/>
        </authorList>
    </citation>
    <scope>NUCLEOTIDE SEQUENCE</scope>
    <source>
        <strain evidence="1">I2-34</strain>
    </source>
</reference>
<evidence type="ECO:0000313" key="2">
    <source>
        <dbReference type="Proteomes" id="UP001165368"/>
    </source>
</evidence>
<gene>
    <name evidence="1" type="ORF">LVY72_05225</name>
</gene>
<accession>A0ABS9L4A0</accession>
<comment type="caution">
    <text evidence="1">The sequence shown here is derived from an EMBL/GenBank/DDBJ whole genome shotgun (WGS) entry which is preliminary data.</text>
</comment>
<dbReference type="Gene3D" id="3.30.1540.10">
    <property type="entry name" value="formyl-coa transferase, domain 3"/>
    <property type="match status" value="1"/>
</dbReference>
<dbReference type="SUPFAM" id="SSF89796">
    <property type="entry name" value="CoA-transferase family III (CaiB/BaiF)"/>
    <property type="match status" value="1"/>
</dbReference>
<dbReference type="EMBL" id="JAKLTQ010000002">
    <property type="protein sequence ID" value="MCG2621314.1"/>
    <property type="molecule type" value="Genomic_DNA"/>
</dbReference>
<dbReference type="Pfam" id="PF02515">
    <property type="entry name" value="CoA_transf_3"/>
    <property type="match status" value="1"/>
</dbReference>
<dbReference type="Proteomes" id="UP001165368">
    <property type="component" value="Unassembled WGS sequence"/>
</dbReference>
<dbReference type="GO" id="GO:0016740">
    <property type="term" value="F:transferase activity"/>
    <property type="evidence" value="ECO:0007669"/>
    <property type="project" value="UniProtKB-KW"/>
</dbReference>
<evidence type="ECO:0000313" key="1">
    <source>
        <dbReference type="EMBL" id="MCG2621314.1"/>
    </source>
</evidence>
<dbReference type="InterPro" id="IPR044855">
    <property type="entry name" value="CoA-Trfase_III_dom3_sf"/>
</dbReference>
<dbReference type="Gene3D" id="3.40.50.10540">
    <property type="entry name" value="Crotonobetainyl-coa:carnitine coa-transferase, domain 1"/>
    <property type="match status" value="1"/>
</dbReference>
<keyword evidence="1" id="KW-0808">Transferase</keyword>
<dbReference type="RefSeq" id="WP_237818418.1">
    <property type="nucleotide sequence ID" value="NZ_JAKLTQ010000002.1"/>
</dbReference>
<keyword evidence="2" id="KW-1185">Reference proteome</keyword>
<name>A0ABS9L4A0_9MICC</name>
<dbReference type="InterPro" id="IPR050509">
    <property type="entry name" value="CoA-transferase_III"/>
</dbReference>
<protein>
    <submittedName>
        <fullName evidence="1">CoA transferase</fullName>
    </submittedName>
</protein>
<dbReference type="PANTHER" id="PTHR48228:SF5">
    <property type="entry name" value="ALPHA-METHYLACYL-COA RACEMASE"/>
    <property type="match status" value="1"/>
</dbReference>
<dbReference type="InterPro" id="IPR003673">
    <property type="entry name" value="CoA-Trfase_fam_III"/>
</dbReference>
<dbReference type="InterPro" id="IPR023606">
    <property type="entry name" value="CoA-Trfase_III_dom_1_sf"/>
</dbReference>
<sequence>MTDQSQKTYTADGQSAVPGPLAGLKVVDFSLLGPGPFFTQCLLELGADVLKVEPPRGDPARYLSPGGYAVLNSQKSIRSLDLKTAAGAVEARALLADADVLVEGFRPGVMERLGFGFKDVSQLRPALVYVSLSGFGQESPLADMPGHDINYLAASGVLALAGTVGAPPAHAMGVPIGDFCSSIYALSSTLAALLVSRSMGQGQHLDVSVTDSLIHWMNSSLAQFQYKGLQTLDEQRASVLGKPAYGVFQTADSRSIALGALEDHFWQRLARALALESELEEADFAFRAANVARINGAISASLGKLTLQEALGLLQAADVPANAVVSPLDLPNTDYAASRGLFAAVDGLTYSRFPVRVSGGGAAASGHSTAS</sequence>
<proteinExistence type="predicted"/>
<dbReference type="PANTHER" id="PTHR48228">
    <property type="entry name" value="SUCCINYL-COA--D-CITRAMALATE COA-TRANSFERASE"/>
    <property type="match status" value="1"/>
</dbReference>
<organism evidence="1 2">
    <name type="scientific">Arthrobacter hankyongi</name>
    <dbReference type="NCBI Taxonomy" id="2904801"/>
    <lineage>
        <taxon>Bacteria</taxon>
        <taxon>Bacillati</taxon>
        <taxon>Actinomycetota</taxon>
        <taxon>Actinomycetes</taxon>
        <taxon>Micrococcales</taxon>
        <taxon>Micrococcaceae</taxon>
        <taxon>Arthrobacter</taxon>
    </lineage>
</organism>